<gene>
    <name evidence="4" type="ORF">RJ639_001128</name>
</gene>
<evidence type="ECO:0000259" key="3">
    <source>
        <dbReference type="Pfam" id="PF24851"/>
    </source>
</evidence>
<sequence>MEAAAGVAAARGGVSVPMTSSNPSLKEWRVVTDHPVRNTSNEDLERTKLGHSDERLIYEVQQGREPADVDFCLITMDGSSGNDILQQRLHSVVKQREELQHMEIELRAQLIARSEVMEMQNTFDSQITEQLNANVKLQEQLREREQAIHELERKMEEKERELHAIRLDSEAAWAKEDLLREQSKELATFRRERENAEAERAQHLKQIHDLQERFQEKERQFMELQEQSLDAAMPDGDFVFQHRVAQETVLFKDREAQAWMTRAQEMDALQSSNYHNMQAELRERTEHFNQLYNYWQQQFVEMERAHVHRIQQLQLDLAEARERNGTYSDESHTSQTNSRDASHFGQTNGSQLEMNGNGMLSGNSGGLSNGNTERVSSGDASAQVDHVPGLTIAPQSLLGMPTYIPGQMNMHPFVINQQGVPQSVPSHVPQSHFHSLPVNSSLQHWQNQQAVSEGSEMPIQNPSQTEQSLLISDTNYDYEASMNGQAYLDVHISQGLEPHTLIPSSNEEGQVLESVDKSYTVVPQSQQSLQQMSSQFHDALRLDPPERNSETEEKNVNTSASHGIEVQGLMVEPSSSAANTSESPIHPANFSEMTMSNATSAVPPESYVSAGLKNALLVGKTAEVALLDEKSLLACIVRTIPPGSGGRIRISSTLPNRLGKMLAPLHWHDYKKKYGKLDDFLASHPELREGAQEIIAATAAVAKVAAAAAATASHSSLLPSVAVTPMAQSSRGKKALLMESKSAQADKNNFKEYAASKPGNTTDNSSKLSAVQNQHSNGVLFNVGGGIPTVKILSKPKDHVLNGSETRPAQSSIPLNAANGANLERSDSSFSKGSTQGRPGSNFSVKQQDSRFLYAVSRIPELLVLAL</sequence>
<protein>
    <recommendedName>
        <fullName evidence="3">DUF7725 domain-containing protein</fullName>
    </recommendedName>
</protein>
<evidence type="ECO:0000313" key="4">
    <source>
        <dbReference type="EMBL" id="KAK3042855.1"/>
    </source>
</evidence>
<dbReference type="Pfam" id="PF24851">
    <property type="entry name" value="DUF7725"/>
    <property type="match status" value="1"/>
</dbReference>
<dbReference type="PANTHER" id="PTHR35766">
    <property type="entry name" value="OS08G0543600 PROTEIN"/>
    <property type="match status" value="1"/>
</dbReference>
<dbReference type="Proteomes" id="UP001188597">
    <property type="component" value="Unassembled WGS sequence"/>
</dbReference>
<feature type="compositionally biased region" description="Polar residues" evidence="2">
    <location>
        <begin position="333"/>
        <end position="353"/>
    </location>
</feature>
<keyword evidence="5" id="KW-1185">Reference proteome</keyword>
<comment type="caution">
    <text evidence="4">The sequence shown here is derived from an EMBL/GenBank/DDBJ whole genome shotgun (WGS) entry which is preliminary data.</text>
</comment>
<dbReference type="InterPro" id="IPR056142">
    <property type="entry name" value="DUF7725"/>
</dbReference>
<dbReference type="EMBL" id="JAVXUP010000015">
    <property type="protein sequence ID" value="KAK3042855.1"/>
    <property type="molecule type" value="Genomic_DNA"/>
</dbReference>
<dbReference type="PANTHER" id="PTHR35766:SF1">
    <property type="entry name" value="OS08G0543600 PROTEIN"/>
    <property type="match status" value="1"/>
</dbReference>
<reference evidence="4" key="1">
    <citation type="submission" date="2022-12" db="EMBL/GenBank/DDBJ databases">
        <title>Draft genome assemblies for two species of Escallonia (Escalloniales).</title>
        <authorList>
            <person name="Chanderbali A."/>
            <person name="Dervinis C."/>
            <person name="Anghel I."/>
            <person name="Soltis D."/>
            <person name="Soltis P."/>
            <person name="Zapata F."/>
        </authorList>
    </citation>
    <scope>NUCLEOTIDE SEQUENCE</scope>
    <source>
        <strain evidence="4">UCBG64.0493</strain>
        <tissue evidence="4">Leaf</tissue>
    </source>
</reference>
<evidence type="ECO:0000313" key="5">
    <source>
        <dbReference type="Proteomes" id="UP001188597"/>
    </source>
</evidence>
<proteinExistence type="predicted"/>
<organism evidence="4 5">
    <name type="scientific">Escallonia herrerae</name>
    <dbReference type="NCBI Taxonomy" id="1293975"/>
    <lineage>
        <taxon>Eukaryota</taxon>
        <taxon>Viridiplantae</taxon>
        <taxon>Streptophyta</taxon>
        <taxon>Embryophyta</taxon>
        <taxon>Tracheophyta</taxon>
        <taxon>Spermatophyta</taxon>
        <taxon>Magnoliopsida</taxon>
        <taxon>eudicotyledons</taxon>
        <taxon>Gunneridae</taxon>
        <taxon>Pentapetalae</taxon>
        <taxon>asterids</taxon>
        <taxon>campanulids</taxon>
        <taxon>Escalloniales</taxon>
        <taxon>Escalloniaceae</taxon>
        <taxon>Escallonia</taxon>
    </lineage>
</organism>
<feature type="compositionally biased region" description="Basic and acidic residues" evidence="2">
    <location>
        <begin position="323"/>
        <end position="332"/>
    </location>
</feature>
<name>A0AA89BHT4_9ASTE</name>
<evidence type="ECO:0000256" key="1">
    <source>
        <dbReference type="SAM" id="Coils"/>
    </source>
</evidence>
<feature type="region of interest" description="Disordered" evidence="2">
    <location>
        <begin position="323"/>
        <end position="382"/>
    </location>
</feature>
<feature type="coiled-coil region" evidence="1">
    <location>
        <begin position="127"/>
        <end position="227"/>
    </location>
</feature>
<feature type="region of interest" description="Disordered" evidence="2">
    <location>
        <begin position="822"/>
        <end position="844"/>
    </location>
</feature>
<feature type="region of interest" description="Disordered" evidence="2">
    <location>
        <begin position="542"/>
        <end position="561"/>
    </location>
</feature>
<evidence type="ECO:0000256" key="2">
    <source>
        <dbReference type="SAM" id="MobiDB-lite"/>
    </source>
</evidence>
<dbReference type="AlphaFoldDB" id="A0AA89BHT4"/>
<feature type="compositionally biased region" description="Basic and acidic residues" evidence="2">
    <location>
        <begin position="542"/>
        <end position="555"/>
    </location>
</feature>
<feature type="compositionally biased region" description="Polar residues" evidence="2">
    <location>
        <begin position="828"/>
        <end position="844"/>
    </location>
</feature>
<keyword evidence="1" id="KW-0175">Coiled coil</keyword>
<feature type="domain" description="DUF7725" evidence="3">
    <location>
        <begin position="626"/>
        <end position="690"/>
    </location>
</feature>
<accession>A0AA89BHT4</accession>